<dbReference type="EMBL" id="JAACJO010000031">
    <property type="protein sequence ID" value="KAF5346503.1"/>
    <property type="molecule type" value="Genomic_DNA"/>
</dbReference>
<dbReference type="OrthoDB" id="3254241at2759"/>
<evidence type="ECO:0000313" key="1">
    <source>
        <dbReference type="EMBL" id="KAF5346503.1"/>
    </source>
</evidence>
<comment type="caution">
    <text evidence="1">The sequence shown here is derived from an EMBL/GenBank/DDBJ whole genome shotgun (WGS) entry which is preliminary data.</text>
</comment>
<sequence>MSHLDPRSLLRRNSVAALPFLTYAMPIEPIAILSVILATARSINSWLQDRGRKKAIVNDLAKVIQLLCNILQPLHAAHAAQNLDRNVISVLLDIAESLATTKEHLTLWSAKSTTALTLIGVLAPEKVIDFLKDDQLMLKERISLLTLSLQVSRMHTSDLPTGHPGYRESAEDYLEGIINSDVRAFWGKNFGQTLYIGDSSITSALSRWTKQDFDQELANALLRVIDTKDIGITTIKNLAIFTGDRTIAQAISEVRQSLRGRDFFFVKIDPYFIISNAILERRRSIPDASLLNPNVPPQLVWIDDCPQNNTTLVYEAESKGISVVQLPSTAVAKLWIEHNFVQLQQLELANKLRFITDNARWERDHRKEQFLNLSAGELTLRFLRAMGFTSPVLVYTCASIPTTRYVMKFSRAGSTVCPRVCTAFITELATGIENRRSLWEGFDM</sequence>
<keyword evidence="2" id="KW-1185">Reference proteome</keyword>
<gene>
    <name evidence="1" type="ORF">D9756_010104</name>
</gene>
<organism evidence="1 2">
    <name type="scientific">Leucocoprinus leucothites</name>
    <dbReference type="NCBI Taxonomy" id="201217"/>
    <lineage>
        <taxon>Eukaryota</taxon>
        <taxon>Fungi</taxon>
        <taxon>Dikarya</taxon>
        <taxon>Basidiomycota</taxon>
        <taxon>Agaricomycotina</taxon>
        <taxon>Agaricomycetes</taxon>
        <taxon>Agaricomycetidae</taxon>
        <taxon>Agaricales</taxon>
        <taxon>Agaricineae</taxon>
        <taxon>Agaricaceae</taxon>
        <taxon>Leucocoprinus</taxon>
    </lineage>
</organism>
<name>A0A8H5CRX9_9AGAR</name>
<evidence type="ECO:0000313" key="2">
    <source>
        <dbReference type="Proteomes" id="UP000559027"/>
    </source>
</evidence>
<proteinExistence type="predicted"/>
<protein>
    <submittedName>
        <fullName evidence="1">Uncharacterized protein</fullName>
    </submittedName>
</protein>
<dbReference type="AlphaFoldDB" id="A0A8H5CRX9"/>
<reference evidence="1 2" key="1">
    <citation type="journal article" date="2020" name="ISME J.">
        <title>Uncovering the hidden diversity of litter-decomposition mechanisms in mushroom-forming fungi.</title>
        <authorList>
            <person name="Floudas D."/>
            <person name="Bentzer J."/>
            <person name="Ahren D."/>
            <person name="Johansson T."/>
            <person name="Persson P."/>
            <person name="Tunlid A."/>
        </authorList>
    </citation>
    <scope>NUCLEOTIDE SEQUENCE [LARGE SCALE GENOMIC DNA]</scope>
    <source>
        <strain evidence="1 2">CBS 146.42</strain>
    </source>
</reference>
<dbReference type="Proteomes" id="UP000559027">
    <property type="component" value="Unassembled WGS sequence"/>
</dbReference>
<accession>A0A8H5CRX9</accession>